<dbReference type="SUPFAM" id="SSF54980">
    <property type="entry name" value="EF-G C-terminal domain-like"/>
    <property type="match status" value="1"/>
</dbReference>
<evidence type="ECO:0000313" key="6">
    <source>
        <dbReference type="EMBL" id="MPM72914.1"/>
    </source>
</evidence>
<gene>
    <name evidence="6" type="primary">tetO_2</name>
    <name evidence="6" type="ORF">SDC9_119890</name>
</gene>
<dbReference type="GO" id="GO:0006412">
    <property type="term" value="P:translation"/>
    <property type="evidence" value="ECO:0007669"/>
    <property type="project" value="UniProtKB-KW"/>
</dbReference>
<dbReference type="Gene3D" id="3.30.70.240">
    <property type="match status" value="1"/>
</dbReference>
<dbReference type="EMBL" id="VSSQ01025033">
    <property type="protein sequence ID" value="MPM72914.1"/>
    <property type="molecule type" value="Genomic_DNA"/>
</dbReference>
<dbReference type="SUPFAM" id="SSF54211">
    <property type="entry name" value="Ribosomal protein S5 domain 2-like"/>
    <property type="match status" value="1"/>
</dbReference>
<keyword evidence="2" id="KW-0648">Protein biosynthesis</keyword>
<dbReference type="GO" id="GO:0005525">
    <property type="term" value="F:GTP binding"/>
    <property type="evidence" value="ECO:0007669"/>
    <property type="project" value="UniProtKB-KW"/>
</dbReference>
<sequence length="207" mass="23084">MPKPCWAVLRFEIEPLETGSGAIFESRVRNEKIFTKYQLQVEQTIPEALRQGPKGWQVTDIKITLVDGEHHVAHTHPMDFILATPIGIMNALTNTGTDLMEPIYRFRITYPEEMSGKVIGEIIGMRGTFDSPLIRKGTAVMEGRYPVAEGIDFPARFSSITGGRGTVNTFFDGYDLCPPGVGMEVPFRGISPADREKYILHKRGAVL</sequence>
<dbReference type="Pfam" id="PF00679">
    <property type="entry name" value="EFG_C"/>
    <property type="match status" value="1"/>
</dbReference>
<feature type="domain" description="Translation elongation factor EFG/EF2" evidence="5">
    <location>
        <begin position="2"/>
        <end position="96"/>
    </location>
</feature>
<keyword evidence="3" id="KW-0342">GTP-binding</keyword>
<name>A0A645C9K5_9ZZZZ</name>
<dbReference type="Gene3D" id="3.30.230.10">
    <property type="match status" value="1"/>
</dbReference>
<dbReference type="AlphaFoldDB" id="A0A645C9K5"/>
<dbReference type="InterPro" id="IPR035647">
    <property type="entry name" value="EFG_III/V"/>
</dbReference>
<protein>
    <submittedName>
        <fullName evidence="6">Tetracycline resistance protein TetO</fullName>
    </submittedName>
</protein>
<feature type="domain" description="Elongation factor EFG" evidence="4">
    <location>
        <begin position="98"/>
        <end position="185"/>
    </location>
</feature>
<evidence type="ECO:0000259" key="5">
    <source>
        <dbReference type="SMART" id="SM00889"/>
    </source>
</evidence>
<dbReference type="Pfam" id="PF03764">
    <property type="entry name" value="EFG_IV"/>
    <property type="match status" value="1"/>
</dbReference>
<dbReference type="GO" id="GO:0032790">
    <property type="term" value="P:ribosome disassembly"/>
    <property type="evidence" value="ECO:0007669"/>
    <property type="project" value="TreeGrafter"/>
</dbReference>
<dbReference type="InterPro" id="IPR005517">
    <property type="entry name" value="Transl_elong_EFG/EF2_IV"/>
</dbReference>
<comment type="caution">
    <text evidence="6">The sequence shown here is derived from an EMBL/GenBank/DDBJ whole genome shotgun (WGS) entry which is preliminary data.</text>
</comment>
<evidence type="ECO:0000259" key="4">
    <source>
        <dbReference type="SMART" id="SM00838"/>
    </source>
</evidence>
<dbReference type="SMART" id="SM00889">
    <property type="entry name" value="EFG_IV"/>
    <property type="match status" value="1"/>
</dbReference>
<evidence type="ECO:0000256" key="2">
    <source>
        <dbReference type="ARBA" id="ARBA00022917"/>
    </source>
</evidence>
<dbReference type="InterPro" id="IPR000640">
    <property type="entry name" value="EFG_V-like"/>
</dbReference>
<dbReference type="PANTHER" id="PTHR43261:SF1">
    <property type="entry name" value="RIBOSOME-RELEASING FACTOR 2, MITOCHONDRIAL"/>
    <property type="match status" value="1"/>
</dbReference>
<dbReference type="SMART" id="SM00838">
    <property type="entry name" value="EFG_C"/>
    <property type="match status" value="1"/>
</dbReference>
<reference evidence="6" key="1">
    <citation type="submission" date="2019-08" db="EMBL/GenBank/DDBJ databases">
        <authorList>
            <person name="Kucharzyk K."/>
            <person name="Murdoch R.W."/>
            <person name="Higgins S."/>
            <person name="Loffler F."/>
        </authorList>
    </citation>
    <scope>NUCLEOTIDE SEQUENCE</scope>
</reference>
<evidence type="ECO:0000256" key="3">
    <source>
        <dbReference type="ARBA" id="ARBA00023134"/>
    </source>
</evidence>
<dbReference type="PANTHER" id="PTHR43261">
    <property type="entry name" value="TRANSLATION ELONGATION FACTOR G-RELATED"/>
    <property type="match status" value="1"/>
</dbReference>
<dbReference type="InterPro" id="IPR014721">
    <property type="entry name" value="Ribsml_uS5_D2-typ_fold_subgr"/>
</dbReference>
<keyword evidence="1" id="KW-0547">Nucleotide-binding</keyword>
<accession>A0A645C9K5</accession>
<evidence type="ECO:0000256" key="1">
    <source>
        <dbReference type="ARBA" id="ARBA00022741"/>
    </source>
</evidence>
<organism evidence="6">
    <name type="scientific">bioreactor metagenome</name>
    <dbReference type="NCBI Taxonomy" id="1076179"/>
    <lineage>
        <taxon>unclassified sequences</taxon>
        <taxon>metagenomes</taxon>
        <taxon>ecological metagenomes</taxon>
    </lineage>
</organism>
<dbReference type="InterPro" id="IPR020568">
    <property type="entry name" value="Ribosomal_Su5_D2-typ_SF"/>
</dbReference>
<proteinExistence type="predicted"/>